<keyword evidence="4" id="KW-0929">Antimicrobial</keyword>
<organism evidence="13 14">
    <name type="scientific">Vanessa tameamea</name>
    <name type="common">Kamehameha butterfly</name>
    <dbReference type="NCBI Taxonomy" id="334116"/>
    <lineage>
        <taxon>Eukaryota</taxon>
        <taxon>Metazoa</taxon>
        <taxon>Ecdysozoa</taxon>
        <taxon>Arthropoda</taxon>
        <taxon>Hexapoda</taxon>
        <taxon>Insecta</taxon>
        <taxon>Pterygota</taxon>
        <taxon>Neoptera</taxon>
        <taxon>Endopterygota</taxon>
        <taxon>Lepidoptera</taxon>
        <taxon>Glossata</taxon>
        <taxon>Ditrysia</taxon>
        <taxon>Papilionoidea</taxon>
        <taxon>Nymphalidae</taxon>
        <taxon>Nymphalinae</taxon>
        <taxon>Vanessa</taxon>
    </lineage>
</organism>
<keyword evidence="8" id="KW-0391">Immunity</keyword>
<evidence type="ECO:0000313" key="13">
    <source>
        <dbReference type="Proteomes" id="UP001652626"/>
    </source>
</evidence>
<evidence type="ECO:0000256" key="5">
    <source>
        <dbReference type="ARBA" id="ARBA00022588"/>
    </source>
</evidence>
<comment type="subcellular location">
    <subcellularLocation>
        <location evidence="1">Secreted</location>
    </subcellularLocation>
</comment>
<feature type="signal peptide" evidence="10">
    <location>
        <begin position="1"/>
        <end position="17"/>
    </location>
</feature>
<evidence type="ECO:0000256" key="7">
    <source>
        <dbReference type="ARBA" id="ARBA00022729"/>
    </source>
</evidence>
<evidence type="ECO:0000256" key="10">
    <source>
        <dbReference type="SAM" id="SignalP"/>
    </source>
</evidence>
<dbReference type="Pfam" id="PF03769">
    <property type="entry name" value="Attacin_C"/>
    <property type="match status" value="1"/>
</dbReference>
<accession>A0ABM4AU02</accession>
<reference evidence="14" key="1">
    <citation type="submission" date="2025-08" db="UniProtKB">
        <authorList>
            <consortium name="RefSeq"/>
        </authorList>
    </citation>
    <scope>IDENTIFICATION</scope>
    <source>
        <tissue evidence="14">Whole body</tissue>
    </source>
</reference>
<sequence length="254" mass="27364">MFAKIFLLTALLVGVSCRHLSLPYRPASYIEDNTDLFGDDIDDLYSEHEFESARPLYVNSRVRRQAHGVMNTNPDGTANIMAKLPLAGNDKNVLSAIGGLDAVKSGGSFGAASGGVALDNVNGHGLSLTGKHIPDFGNQLTAAGKVNLLHNDHNDFNANAFATRNFPKNPVIPNFNTVGAGVDYTYNNKLGASLSAAHTDLFKRTDYSAMANVNLFRNPTSSLDFNAGATKSISPYIPNRSWQPAFGLSFSKYF</sequence>
<evidence type="ECO:0000256" key="1">
    <source>
        <dbReference type="ARBA" id="ARBA00004613"/>
    </source>
</evidence>
<evidence type="ECO:0000256" key="4">
    <source>
        <dbReference type="ARBA" id="ARBA00022529"/>
    </source>
</evidence>
<keyword evidence="5" id="KW-0399">Innate immunity</keyword>
<dbReference type="RefSeq" id="XP_064074761.1">
    <property type="nucleotide sequence ID" value="XM_064218691.1"/>
</dbReference>
<dbReference type="Proteomes" id="UP001652626">
    <property type="component" value="Chromosome 23"/>
</dbReference>
<keyword evidence="7 10" id="KW-0732">Signal</keyword>
<keyword evidence="6" id="KW-0165">Cleavage on pair of basic residues</keyword>
<gene>
    <name evidence="14" type="primary">LOC113402476</name>
</gene>
<comment type="similarity">
    <text evidence="2">Belongs to the attacin/sarcotoxin-2 family.</text>
</comment>
<dbReference type="InterPro" id="IPR005521">
    <property type="entry name" value="Attacin_C"/>
</dbReference>
<proteinExistence type="inferred from homology"/>
<dbReference type="InterPro" id="IPR005520">
    <property type="entry name" value="Attacin_N"/>
</dbReference>
<dbReference type="Pfam" id="PF03768">
    <property type="entry name" value="Attacin_N"/>
    <property type="match status" value="1"/>
</dbReference>
<keyword evidence="13" id="KW-1185">Reference proteome</keyword>
<evidence type="ECO:0000256" key="2">
    <source>
        <dbReference type="ARBA" id="ARBA00007550"/>
    </source>
</evidence>
<dbReference type="PROSITE" id="PS51257">
    <property type="entry name" value="PROKAR_LIPOPROTEIN"/>
    <property type="match status" value="1"/>
</dbReference>
<evidence type="ECO:0000313" key="14">
    <source>
        <dbReference type="RefSeq" id="XP_064074761.1"/>
    </source>
</evidence>
<evidence type="ECO:0000256" key="6">
    <source>
        <dbReference type="ARBA" id="ARBA00022685"/>
    </source>
</evidence>
<keyword evidence="9" id="KW-0044">Antibiotic</keyword>
<name>A0ABM4AU02_VANTA</name>
<keyword evidence="3" id="KW-0964">Secreted</keyword>
<evidence type="ECO:0000259" key="12">
    <source>
        <dbReference type="Pfam" id="PF03769"/>
    </source>
</evidence>
<feature type="chain" id="PRO_5046216773" evidence="10">
    <location>
        <begin position="18"/>
        <end position="254"/>
    </location>
</feature>
<dbReference type="GeneID" id="113402476"/>
<feature type="domain" description="Attacin C-terminal" evidence="12">
    <location>
        <begin position="134"/>
        <end position="254"/>
    </location>
</feature>
<evidence type="ECO:0000256" key="9">
    <source>
        <dbReference type="ARBA" id="ARBA00023022"/>
    </source>
</evidence>
<evidence type="ECO:0000259" key="11">
    <source>
        <dbReference type="Pfam" id="PF03768"/>
    </source>
</evidence>
<evidence type="ECO:0000256" key="8">
    <source>
        <dbReference type="ARBA" id="ARBA00022859"/>
    </source>
</evidence>
<feature type="domain" description="Attacin N-terminal" evidence="11">
    <location>
        <begin position="67"/>
        <end position="132"/>
    </location>
</feature>
<protein>
    <submittedName>
        <fullName evidence="14">Defense protein 3-like</fullName>
    </submittedName>
</protein>
<evidence type="ECO:0000256" key="3">
    <source>
        <dbReference type="ARBA" id="ARBA00022525"/>
    </source>
</evidence>